<keyword evidence="2" id="KW-1185">Reference proteome</keyword>
<gene>
    <name evidence="1" type="ORF">EHT87_10940</name>
</gene>
<dbReference type="AlphaFoldDB" id="A0A3P1CP20"/>
<evidence type="ECO:0000313" key="1">
    <source>
        <dbReference type="EMBL" id="RRB15061.1"/>
    </source>
</evidence>
<proteinExistence type="predicted"/>
<sequence>MTKLIYTLVGEGFAEYAFIPAYLKRMAENRPVQFVRSNIRIAISANPSSSKVIEKAPQLCEQALVSESHEPFIIGIDLDKADFPPELIHHTKRMNELVSKLGKLYKTFEKKIVLYIPIQAFDHWLYYQFYKVNSKEIKPAANSLEAKHQEEVKSRLYGKKVADRLTMEKIAKTVAEKADFDELAKQSRSFNHFHQQIVTFLASYNNTTTP</sequence>
<reference evidence="1 2" key="1">
    <citation type="submission" date="2018-11" db="EMBL/GenBank/DDBJ databases">
        <authorList>
            <person name="Zhou Z."/>
            <person name="Wang G."/>
        </authorList>
    </citation>
    <scope>NUCLEOTIDE SEQUENCE [LARGE SCALE GENOMIC DNA]</scope>
    <source>
        <strain evidence="1 2">KCTC42998</strain>
    </source>
</reference>
<organism evidence="1 2">
    <name type="scientific">Larkinella knui</name>
    <dbReference type="NCBI Taxonomy" id="2025310"/>
    <lineage>
        <taxon>Bacteria</taxon>
        <taxon>Pseudomonadati</taxon>
        <taxon>Bacteroidota</taxon>
        <taxon>Cytophagia</taxon>
        <taxon>Cytophagales</taxon>
        <taxon>Spirosomataceae</taxon>
        <taxon>Larkinella</taxon>
    </lineage>
</organism>
<accession>A0A3P1CP20</accession>
<name>A0A3P1CP20_9BACT</name>
<dbReference type="Proteomes" id="UP000274271">
    <property type="component" value="Unassembled WGS sequence"/>
</dbReference>
<dbReference type="RefSeq" id="WP_124906664.1">
    <property type="nucleotide sequence ID" value="NZ_RQJP01000002.1"/>
</dbReference>
<dbReference type="InterPro" id="IPR025455">
    <property type="entry name" value="DUF4276"/>
</dbReference>
<protein>
    <submittedName>
        <fullName evidence="1">DUF4276 family protein</fullName>
    </submittedName>
</protein>
<dbReference type="OrthoDB" id="961953at2"/>
<dbReference type="EMBL" id="RQJP01000002">
    <property type="protein sequence ID" value="RRB15061.1"/>
    <property type="molecule type" value="Genomic_DNA"/>
</dbReference>
<comment type="caution">
    <text evidence="1">The sequence shown here is derived from an EMBL/GenBank/DDBJ whole genome shotgun (WGS) entry which is preliminary data.</text>
</comment>
<dbReference type="Pfam" id="PF14103">
    <property type="entry name" value="DUF4276"/>
    <property type="match status" value="1"/>
</dbReference>
<evidence type="ECO:0000313" key="2">
    <source>
        <dbReference type="Proteomes" id="UP000274271"/>
    </source>
</evidence>